<evidence type="ECO:0000256" key="2">
    <source>
        <dbReference type="ARBA" id="ARBA00022527"/>
    </source>
</evidence>
<accession>A0AA41SQD8</accession>
<dbReference type="Pfam" id="PF07714">
    <property type="entry name" value="PK_Tyr_Ser-Thr"/>
    <property type="match status" value="1"/>
</dbReference>
<organism evidence="5 6">
    <name type="scientific">Papaver nudicaule</name>
    <name type="common">Iceland poppy</name>
    <dbReference type="NCBI Taxonomy" id="74823"/>
    <lineage>
        <taxon>Eukaryota</taxon>
        <taxon>Viridiplantae</taxon>
        <taxon>Streptophyta</taxon>
        <taxon>Embryophyta</taxon>
        <taxon>Tracheophyta</taxon>
        <taxon>Spermatophyta</taxon>
        <taxon>Magnoliopsida</taxon>
        <taxon>Ranunculales</taxon>
        <taxon>Papaveraceae</taxon>
        <taxon>Papaveroideae</taxon>
        <taxon>Papaver</taxon>
    </lineage>
</organism>
<reference evidence="5" key="1">
    <citation type="submission" date="2022-03" db="EMBL/GenBank/DDBJ databases">
        <title>A functionally conserved STORR gene fusion in Papaver species that diverged 16.8 million years ago.</title>
        <authorList>
            <person name="Catania T."/>
        </authorList>
    </citation>
    <scope>NUCLEOTIDE SEQUENCE</scope>
    <source>
        <strain evidence="5">S-191538</strain>
    </source>
</reference>
<keyword evidence="2" id="KW-0418">Kinase</keyword>
<dbReference type="GO" id="GO:0016020">
    <property type="term" value="C:membrane"/>
    <property type="evidence" value="ECO:0007669"/>
    <property type="project" value="UniProtKB-SubCell"/>
</dbReference>
<protein>
    <recommendedName>
        <fullName evidence="4">Protein kinase domain-containing protein</fullName>
    </recommendedName>
</protein>
<name>A0AA41SQD8_PAPNU</name>
<keyword evidence="2" id="KW-0723">Serine/threonine-protein kinase</keyword>
<dbReference type="GO" id="GO:0005524">
    <property type="term" value="F:ATP binding"/>
    <property type="evidence" value="ECO:0007669"/>
    <property type="project" value="InterPro"/>
</dbReference>
<dbReference type="Proteomes" id="UP001177140">
    <property type="component" value="Unassembled WGS sequence"/>
</dbReference>
<dbReference type="PROSITE" id="PS50011">
    <property type="entry name" value="PROTEIN_KINASE_DOM"/>
    <property type="match status" value="1"/>
</dbReference>
<sequence>MIGYNINDEGQTFLVYDFMPLRSLKHHLQDLLPNQKPLDWNTRMKIAAGAAKGLKYLHDESHPPLVHGNIKPSNILLCEGYDPKLSDILVFKERIPEPGESSQARYFGHQFHFTQQSDIYGLVLVLLELISGRMARPNEHSVTKWAKRRLVEGMDFTKVVDPFLKGHYPEQGLYQDLSLAAECLQHKEVSRPRIGYVANVLSNLASEIYEPTAIQINRVDTLAIGKIEKERLTEQWRHVWCFLY</sequence>
<comment type="caution">
    <text evidence="5">The sequence shown here is derived from an EMBL/GenBank/DDBJ whole genome shotgun (WGS) entry which is preliminary data.</text>
</comment>
<evidence type="ECO:0000256" key="3">
    <source>
        <dbReference type="ARBA" id="ARBA00023136"/>
    </source>
</evidence>
<evidence type="ECO:0000313" key="6">
    <source>
        <dbReference type="Proteomes" id="UP001177140"/>
    </source>
</evidence>
<keyword evidence="3" id="KW-0472">Membrane</keyword>
<evidence type="ECO:0000313" key="5">
    <source>
        <dbReference type="EMBL" id="MCL7037988.1"/>
    </source>
</evidence>
<dbReference type="PANTHER" id="PTHR47985:SF4">
    <property type="entry name" value="SERINE_THREONINE-PROTEIN KINASE PBL27"/>
    <property type="match status" value="1"/>
</dbReference>
<keyword evidence="6" id="KW-1185">Reference proteome</keyword>
<dbReference type="InterPro" id="IPR000719">
    <property type="entry name" value="Prot_kinase_dom"/>
</dbReference>
<dbReference type="SUPFAM" id="SSF56112">
    <property type="entry name" value="Protein kinase-like (PK-like)"/>
    <property type="match status" value="1"/>
</dbReference>
<gene>
    <name evidence="5" type="ORF">MKW94_026977</name>
</gene>
<proteinExistence type="predicted"/>
<keyword evidence="2" id="KW-0808">Transferase</keyword>
<evidence type="ECO:0000259" key="4">
    <source>
        <dbReference type="PROSITE" id="PS50011"/>
    </source>
</evidence>
<feature type="domain" description="Protein kinase" evidence="4">
    <location>
        <begin position="1"/>
        <end position="204"/>
    </location>
</feature>
<dbReference type="EMBL" id="JAJJMA010185552">
    <property type="protein sequence ID" value="MCL7037988.1"/>
    <property type="molecule type" value="Genomic_DNA"/>
</dbReference>
<dbReference type="AlphaFoldDB" id="A0AA41SQD8"/>
<dbReference type="GO" id="GO:0004674">
    <property type="term" value="F:protein serine/threonine kinase activity"/>
    <property type="evidence" value="ECO:0007669"/>
    <property type="project" value="UniProtKB-KW"/>
</dbReference>
<evidence type="ECO:0000256" key="1">
    <source>
        <dbReference type="ARBA" id="ARBA00004370"/>
    </source>
</evidence>
<dbReference type="InterPro" id="IPR011009">
    <property type="entry name" value="Kinase-like_dom_sf"/>
</dbReference>
<dbReference type="Gene3D" id="1.10.510.10">
    <property type="entry name" value="Transferase(Phosphotransferase) domain 1"/>
    <property type="match status" value="1"/>
</dbReference>
<comment type="subcellular location">
    <subcellularLocation>
        <location evidence="1">Membrane</location>
    </subcellularLocation>
</comment>
<dbReference type="InterPro" id="IPR001245">
    <property type="entry name" value="Ser-Thr/Tyr_kinase_cat_dom"/>
</dbReference>
<dbReference type="PANTHER" id="PTHR47985">
    <property type="entry name" value="OS07G0668900 PROTEIN"/>
    <property type="match status" value="1"/>
</dbReference>